<evidence type="ECO:0000313" key="4">
    <source>
        <dbReference type="EMBL" id="CAE0242119.1"/>
    </source>
</evidence>
<feature type="compositionally biased region" description="Low complexity" evidence="1">
    <location>
        <begin position="105"/>
        <end position="126"/>
    </location>
</feature>
<accession>A0A7S3CZY1</accession>
<dbReference type="Pfam" id="PF01145">
    <property type="entry name" value="Band_7"/>
    <property type="match status" value="1"/>
</dbReference>
<name>A0A7S3CZY1_9EUKA</name>
<evidence type="ECO:0000256" key="1">
    <source>
        <dbReference type="SAM" id="MobiDB-lite"/>
    </source>
</evidence>
<protein>
    <recommendedName>
        <fullName evidence="3">Band 7 domain-containing protein</fullName>
    </recommendedName>
</protein>
<feature type="region of interest" description="Disordered" evidence="1">
    <location>
        <begin position="1"/>
        <end position="153"/>
    </location>
</feature>
<dbReference type="SUPFAM" id="SSF117892">
    <property type="entry name" value="Band 7/SPFH domain"/>
    <property type="match status" value="1"/>
</dbReference>
<sequence>MSERVAPLSGGDDNSGQNGGREGRERSNSLPRSASVPRGASFTIAPDVEPVAAELEGGALARTQSAGVGHSQSARGARGERGEEEGRGGDIEMVSVSRSADRPHSPVSPASQPSVVSQSVVSAAHVIPVTHSEGSERRGGRGSPTVSDASVSVNPVPSAVSASVNASVGEGVMDGDAVVAGAVSARRPSVPGEVEVGGGAGAGQGVPAGGPAFVRRARAAVQQMRERRRTMRSRRCKAISYGGLQLGIFAIVLFALSFFTVDALHVGIVINTWTQEVYGDVLRPGRYFLSIFASVVQHPTTQHLVSFSDETNAANMSSSDVPATPRPSLTVFTNEGLSVEVDVIVYYRLSLHDDNVIAFYQAYKGKYANLLADRMKSAINNALSGYSVSYFIEQRRVLSEAVAAALQAEASEDGFFVIVDALLADVRLPTEVETSQVQKITEIQLSRLASVRRQVRMVEAESRVLVAKADKEIAVVDADYSSWGTRLEEEWKARGKAAYTISEGRAYAATAKYLSMSISDTIMYSFQKEMLAGYIPNCEFVGVKPKNGTKPEVTPQP</sequence>
<organism evidence="4">
    <name type="scientific">Palpitomonas bilix</name>
    <dbReference type="NCBI Taxonomy" id="652834"/>
    <lineage>
        <taxon>Eukaryota</taxon>
        <taxon>Eukaryota incertae sedis</taxon>
    </lineage>
</organism>
<dbReference type="InterPro" id="IPR036013">
    <property type="entry name" value="Band_7/SPFH_dom_sf"/>
</dbReference>
<dbReference type="Gene3D" id="3.30.479.30">
    <property type="entry name" value="Band 7 domain"/>
    <property type="match status" value="1"/>
</dbReference>
<keyword evidence="2" id="KW-0472">Membrane</keyword>
<evidence type="ECO:0000259" key="3">
    <source>
        <dbReference type="Pfam" id="PF01145"/>
    </source>
</evidence>
<reference evidence="4" key="1">
    <citation type="submission" date="2021-01" db="EMBL/GenBank/DDBJ databases">
        <authorList>
            <person name="Corre E."/>
            <person name="Pelletier E."/>
            <person name="Niang G."/>
            <person name="Scheremetjew M."/>
            <person name="Finn R."/>
            <person name="Kale V."/>
            <person name="Holt S."/>
            <person name="Cochrane G."/>
            <person name="Meng A."/>
            <person name="Brown T."/>
            <person name="Cohen L."/>
        </authorList>
    </citation>
    <scope>NUCLEOTIDE SEQUENCE</scope>
    <source>
        <strain evidence="4">NIES-2562</strain>
    </source>
</reference>
<gene>
    <name evidence="4" type="ORF">PBIL07802_LOCUS4283</name>
</gene>
<feature type="compositionally biased region" description="Basic and acidic residues" evidence="1">
    <location>
        <begin position="77"/>
        <end position="90"/>
    </location>
</feature>
<feature type="compositionally biased region" description="Polar residues" evidence="1">
    <location>
        <begin position="62"/>
        <end position="73"/>
    </location>
</feature>
<feature type="domain" description="Band 7" evidence="3">
    <location>
        <begin position="260"/>
        <end position="452"/>
    </location>
</feature>
<dbReference type="AlphaFoldDB" id="A0A7S3CZY1"/>
<feature type="transmembrane region" description="Helical" evidence="2">
    <location>
        <begin position="238"/>
        <end position="259"/>
    </location>
</feature>
<evidence type="ECO:0000256" key="2">
    <source>
        <dbReference type="SAM" id="Phobius"/>
    </source>
</evidence>
<keyword evidence="2" id="KW-0812">Transmembrane</keyword>
<dbReference type="EMBL" id="HBIB01006866">
    <property type="protein sequence ID" value="CAE0242119.1"/>
    <property type="molecule type" value="Transcribed_RNA"/>
</dbReference>
<proteinExistence type="predicted"/>
<dbReference type="InterPro" id="IPR001107">
    <property type="entry name" value="Band_7"/>
</dbReference>
<keyword evidence="2" id="KW-1133">Transmembrane helix</keyword>